<dbReference type="EMBL" id="JAYMYQ010000001">
    <property type="protein sequence ID" value="KAK7361585.1"/>
    <property type="molecule type" value="Genomic_DNA"/>
</dbReference>
<evidence type="ECO:0000313" key="1">
    <source>
        <dbReference type="EMBL" id="KAK7361585.1"/>
    </source>
</evidence>
<proteinExistence type="predicted"/>
<organism evidence="1 2">
    <name type="scientific">Canavalia gladiata</name>
    <name type="common">Sword bean</name>
    <name type="synonym">Dolichos gladiatus</name>
    <dbReference type="NCBI Taxonomy" id="3824"/>
    <lineage>
        <taxon>Eukaryota</taxon>
        <taxon>Viridiplantae</taxon>
        <taxon>Streptophyta</taxon>
        <taxon>Embryophyta</taxon>
        <taxon>Tracheophyta</taxon>
        <taxon>Spermatophyta</taxon>
        <taxon>Magnoliopsida</taxon>
        <taxon>eudicotyledons</taxon>
        <taxon>Gunneridae</taxon>
        <taxon>Pentapetalae</taxon>
        <taxon>rosids</taxon>
        <taxon>fabids</taxon>
        <taxon>Fabales</taxon>
        <taxon>Fabaceae</taxon>
        <taxon>Papilionoideae</taxon>
        <taxon>50 kb inversion clade</taxon>
        <taxon>NPAAA clade</taxon>
        <taxon>indigoferoid/millettioid clade</taxon>
        <taxon>Phaseoleae</taxon>
        <taxon>Canavalia</taxon>
    </lineage>
</organism>
<comment type="caution">
    <text evidence="1">The sequence shown here is derived from an EMBL/GenBank/DDBJ whole genome shotgun (WGS) entry which is preliminary data.</text>
</comment>
<keyword evidence="2" id="KW-1185">Reference proteome</keyword>
<dbReference type="Proteomes" id="UP001367508">
    <property type="component" value="Unassembled WGS sequence"/>
</dbReference>
<sequence length="181" mass="20103">MRGKHTARNVQGLELDVGSAGEWTWLIVAPTSPKFVLLCMANLKVRNDVTLITKLTILLLGHGLHVVVSKGALLTPAHQVVSNSEHHRDEPELDVLRFFELGLVTNGDPSSQSWHVPVHVILHNTTQGATGIKMLGTCGNTLTPYMRCCPDSYILHELLQAFSRRNLEFLQMQENSDSCKQ</sequence>
<accession>A0AAN9MV21</accession>
<gene>
    <name evidence="1" type="ORF">VNO77_03655</name>
</gene>
<name>A0AAN9MV21_CANGL</name>
<protein>
    <submittedName>
        <fullName evidence="1">Uncharacterized protein</fullName>
    </submittedName>
</protein>
<reference evidence="1 2" key="1">
    <citation type="submission" date="2024-01" db="EMBL/GenBank/DDBJ databases">
        <title>The genomes of 5 underutilized Papilionoideae crops provide insights into root nodulation and disease resistanc.</title>
        <authorList>
            <person name="Jiang F."/>
        </authorList>
    </citation>
    <scope>NUCLEOTIDE SEQUENCE [LARGE SCALE GENOMIC DNA]</scope>
    <source>
        <strain evidence="1">LVBAO_FW01</strain>
        <tissue evidence="1">Leaves</tissue>
    </source>
</reference>
<evidence type="ECO:0000313" key="2">
    <source>
        <dbReference type="Proteomes" id="UP001367508"/>
    </source>
</evidence>
<dbReference type="AlphaFoldDB" id="A0AAN9MV21"/>